<gene>
    <name evidence="1" type="ORF">FFL01_06030</name>
</gene>
<accession>A0A4Y4AWW0</accession>
<dbReference type="InterPro" id="IPR015946">
    <property type="entry name" value="KH_dom-like_a/b"/>
</dbReference>
<dbReference type="STRING" id="983.SAMN05443543_104254"/>
<dbReference type="AlphaFoldDB" id="A0A4Y4AWW0"/>
<dbReference type="Pfam" id="PF02566">
    <property type="entry name" value="OsmC"/>
    <property type="match status" value="1"/>
</dbReference>
<sequence length="150" mass="16519">MKITLDRVNENFHFQLKNERGHIVNVDARPDFGGNDMGPSPMELVLMGVAGCSGIDMISILKKQRQEITSFKAEVEGERVQVGEAKPFKDIYVVFSLEGNIKEDKAAKAAQLSFEKYCSVSKTVEPTATIHYKVILNGIPLTSEGGTSNK</sequence>
<dbReference type="RefSeq" id="WP_073244262.1">
    <property type="nucleotide sequence ID" value="NZ_BJNP01000004.1"/>
</dbReference>
<dbReference type="PANTHER" id="PTHR34352:SF1">
    <property type="entry name" value="PROTEIN YHFA"/>
    <property type="match status" value="1"/>
</dbReference>
<evidence type="ECO:0000313" key="2">
    <source>
        <dbReference type="Proteomes" id="UP000316775"/>
    </source>
</evidence>
<comment type="caution">
    <text evidence="1">The sequence shown here is derived from an EMBL/GenBank/DDBJ whole genome shotgun (WGS) entry which is preliminary data.</text>
</comment>
<reference evidence="1 2" key="1">
    <citation type="submission" date="2019-06" db="EMBL/GenBank/DDBJ databases">
        <title>Whole genome shotgun sequence of Flavobacterium flevense NBRC 14960.</title>
        <authorList>
            <person name="Hosoyama A."/>
            <person name="Uohara A."/>
            <person name="Ohji S."/>
            <person name="Ichikawa N."/>
        </authorList>
    </citation>
    <scope>NUCLEOTIDE SEQUENCE [LARGE SCALE GENOMIC DNA]</scope>
    <source>
        <strain evidence="1 2">NBRC 14960</strain>
    </source>
</reference>
<dbReference type="OrthoDB" id="9804010at2"/>
<protein>
    <submittedName>
        <fullName evidence="1">Osmotically inducible protein C</fullName>
    </submittedName>
</protein>
<organism evidence="1 2">
    <name type="scientific">Flavobacterium flevense</name>
    <dbReference type="NCBI Taxonomy" id="983"/>
    <lineage>
        <taxon>Bacteria</taxon>
        <taxon>Pseudomonadati</taxon>
        <taxon>Bacteroidota</taxon>
        <taxon>Flavobacteriia</taxon>
        <taxon>Flavobacteriales</taxon>
        <taxon>Flavobacteriaceae</taxon>
        <taxon>Flavobacterium</taxon>
    </lineage>
</organism>
<evidence type="ECO:0000313" key="1">
    <source>
        <dbReference type="EMBL" id="GEC71064.1"/>
    </source>
</evidence>
<dbReference type="InterPro" id="IPR036102">
    <property type="entry name" value="OsmC/Ohrsf"/>
</dbReference>
<dbReference type="Proteomes" id="UP000316775">
    <property type="component" value="Unassembled WGS sequence"/>
</dbReference>
<keyword evidence="2" id="KW-1185">Reference proteome</keyword>
<dbReference type="EMBL" id="BJNP01000004">
    <property type="protein sequence ID" value="GEC71064.1"/>
    <property type="molecule type" value="Genomic_DNA"/>
</dbReference>
<proteinExistence type="predicted"/>
<dbReference type="SUPFAM" id="SSF82784">
    <property type="entry name" value="OsmC-like"/>
    <property type="match status" value="1"/>
</dbReference>
<dbReference type="PANTHER" id="PTHR34352">
    <property type="entry name" value="PROTEIN YHFA"/>
    <property type="match status" value="1"/>
</dbReference>
<name>A0A4Y4AWW0_9FLAO</name>
<dbReference type="Gene3D" id="3.30.300.20">
    <property type="match status" value="1"/>
</dbReference>
<dbReference type="InterPro" id="IPR003718">
    <property type="entry name" value="OsmC/Ohr_fam"/>
</dbReference>